<evidence type="ECO:0000256" key="1">
    <source>
        <dbReference type="SAM" id="MobiDB-lite"/>
    </source>
</evidence>
<reference evidence="2" key="1">
    <citation type="journal article" date="2020" name="Nature">
        <title>Giant virus diversity and host interactions through global metagenomics.</title>
        <authorList>
            <person name="Schulz F."/>
            <person name="Roux S."/>
            <person name="Paez-Espino D."/>
            <person name="Jungbluth S."/>
            <person name="Walsh D.A."/>
            <person name="Denef V.J."/>
            <person name="McMahon K.D."/>
            <person name="Konstantinidis K.T."/>
            <person name="Eloe-Fadrosh E.A."/>
            <person name="Kyrpides N.C."/>
            <person name="Woyke T."/>
        </authorList>
    </citation>
    <scope>NUCLEOTIDE SEQUENCE</scope>
    <source>
        <strain evidence="2">GVMAG-M-3300020182-33</strain>
    </source>
</reference>
<dbReference type="AlphaFoldDB" id="A0A6C0C2D5"/>
<dbReference type="EMBL" id="MN739302">
    <property type="protein sequence ID" value="QHS97723.1"/>
    <property type="molecule type" value="Genomic_DNA"/>
</dbReference>
<accession>A0A6C0C2D5</accession>
<organism evidence="2">
    <name type="scientific">viral metagenome</name>
    <dbReference type="NCBI Taxonomy" id="1070528"/>
    <lineage>
        <taxon>unclassified sequences</taxon>
        <taxon>metagenomes</taxon>
        <taxon>organismal metagenomes</taxon>
    </lineage>
</organism>
<proteinExistence type="predicted"/>
<evidence type="ECO:0000313" key="2">
    <source>
        <dbReference type="EMBL" id="QHS97723.1"/>
    </source>
</evidence>
<feature type="region of interest" description="Disordered" evidence="1">
    <location>
        <begin position="114"/>
        <end position="137"/>
    </location>
</feature>
<protein>
    <submittedName>
        <fullName evidence="2">Uncharacterized protein</fullName>
    </submittedName>
</protein>
<sequence length="137" mass="15093">MAFPFPDDRIALSRLNWCRNGAETDYDGLSCVLRARMCQSHIDASNNSAWAMHSSQAFGELLAAANVAEWTACPQGNVSGICGLLLGDRYAAPLWRKFGHDREQKAYHSISTGMPVEMPAPQREPLPDCAYPNDAYS</sequence>
<name>A0A6C0C2D5_9ZZZZ</name>